<protein>
    <submittedName>
        <fullName evidence="1">Uncharacterized protein</fullName>
    </submittedName>
</protein>
<dbReference type="Proteomes" id="UP000250123">
    <property type="component" value="Chromosome SHEWBE"/>
</dbReference>
<dbReference type="EMBL" id="LS483452">
    <property type="protein sequence ID" value="SQH74108.1"/>
    <property type="molecule type" value="Genomic_DNA"/>
</dbReference>
<evidence type="ECO:0000313" key="1">
    <source>
        <dbReference type="EMBL" id="SQH74108.1"/>
    </source>
</evidence>
<sequence>MAFPPLTHRDMGNVLKASVTLKTMEVRVLAASHRTFSK</sequence>
<organism evidence="1 2">
    <name type="scientific">Shewanella benthica</name>
    <dbReference type="NCBI Taxonomy" id="43661"/>
    <lineage>
        <taxon>Bacteria</taxon>
        <taxon>Pseudomonadati</taxon>
        <taxon>Pseudomonadota</taxon>
        <taxon>Gammaproteobacteria</taxon>
        <taxon>Alteromonadales</taxon>
        <taxon>Shewanellaceae</taxon>
        <taxon>Shewanella</taxon>
    </lineage>
</organism>
<dbReference type="KEGG" id="sbk:SHEWBE_0107"/>
<name>A0A330LWZ1_9GAMM</name>
<evidence type="ECO:0000313" key="2">
    <source>
        <dbReference type="Proteomes" id="UP000250123"/>
    </source>
</evidence>
<reference evidence="2" key="1">
    <citation type="submission" date="2018-06" db="EMBL/GenBank/DDBJ databases">
        <authorList>
            <person name="Cea G.-C."/>
            <person name="William W."/>
        </authorList>
    </citation>
    <scope>NUCLEOTIDE SEQUENCE [LARGE SCALE GENOMIC DNA]</scope>
    <source>
        <strain evidence="2">DB21MT-2</strain>
    </source>
</reference>
<proteinExistence type="predicted"/>
<gene>
    <name evidence="1" type="ORF">SHEWBE_0107</name>
</gene>
<accession>A0A330LWZ1</accession>
<dbReference type="AlphaFoldDB" id="A0A330LWZ1"/>